<dbReference type="Gene3D" id="1.20.58.340">
    <property type="entry name" value="Magnesium transport protein CorA, transmembrane region"/>
    <property type="match status" value="1"/>
</dbReference>
<comment type="caution">
    <text evidence="3">The sequence shown here is derived from an EMBL/GenBank/DDBJ whole genome shotgun (WGS) entry which is preliminary data.</text>
</comment>
<feature type="transmembrane region" description="Helical" evidence="2">
    <location>
        <begin position="362"/>
        <end position="382"/>
    </location>
</feature>
<evidence type="ECO:0000256" key="1">
    <source>
        <dbReference type="SAM" id="MobiDB-lite"/>
    </source>
</evidence>
<feature type="transmembrane region" description="Helical" evidence="2">
    <location>
        <begin position="423"/>
        <end position="442"/>
    </location>
</feature>
<protein>
    <submittedName>
        <fullName evidence="3">Uncharacterized protein</fullName>
    </submittedName>
</protein>
<feature type="region of interest" description="Disordered" evidence="1">
    <location>
        <begin position="391"/>
        <end position="410"/>
    </location>
</feature>
<evidence type="ECO:0000313" key="4">
    <source>
        <dbReference type="Proteomes" id="UP001301769"/>
    </source>
</evidence>
<organism evidence="3 4">
    <name type="scientific">Rhypophila decipiens</name>
    <dbReference type="NCBI Taxonomy" id="261697"/>
    <lineage>
        <taxon>Eukaryota</taxon>
        <taxon>Fungi</taxon>
        <taxon>Dikarya</taxon>
        <taxon>Ascomycota</taxon>
        <taxon>Pezizomycotina</taxon>
        <taxon>Sordariomycetes</taxon>
        <taxon>Sordariomycetidae</taxon>
        <taxon>Sordariales</taxon>
        <taxon>Naviculisporaceae</taxon>
        <taxon>Rhypophila</taxon>
    </lineage>
</organism>
<name>A0AAN6YC82_9PEZI</name>
<proteinExistence type="predicted"/>
<keyword evidence="2" id="KW-1133">Transmembrane helix</keyword>
<reference evidence="3" key="1">
    <citation type="journal article" date="2023" name="Mol. Phylogenet. Evol.">
        <title>Genome-scale phylogeny and comparative genomics of the fungal order Sordariales.</title>
        <authorList>
            <person name="Hensen N."/>
            <person name="Bonometti L."/>
            <person name="Westerberg I."/>
            <person name="Brannstrom I.O."/>
            <person name="Guillou S."/>
            <person name="Cros-Aarteil S."/>
            <person name="Calhoun S."/>
            <person name="Haridas S."/>
            <person name="Kuo A."/>
            <person name="Mondo S."/>
            <person name="Pangilinan J."/>
            <person name="Riley R."/>
            <person name="LaButti K."/>
            <person name="Andreopoulos B."/>
            <person name="Lipzen A."/>
            <person name="Chen C."/>
            <person name="Yan M."/>
            <person name="Daum C."/>
            <person name="Ng V."/>
            <person name="Clum A."/>
            <person name="Steindorff A."/>
            <person name="Ohm R.A."/>
            <person name="Martin F."/>
            <person name="Silar P."/>
            <person name="Natvig D.O."/>
            <person name="Lalanne C."/>
            <person name="Gautier V."/>
            <person name="Ament-Velasquez S.L."/>
            <person name="Kruys A."/>
            <person name="Hutchinson M.I."/>
            <person name="Powell A.J."/>
            <person name="Barry K."/>
            <person name="Miller A.N."/>
            <person name="Grigoriev I.V."/>
            <person name="Debuchy R."/>
            <person name="Gladieux P."/>
            <person name="Hiltunen Thoren M."/>
            <person name="Johannesson H."/>
        </authorList>
    </citation>
    <scope>NUCLEOTIDE SEQUENCE</scope>
    <source>
        <strain evidence="3">PSN293</strain>
    </source>
</reference>
<keyword evidence="2" id="KW-0812">Transmembrane</keyword>
<reference evidence="3" key="2">
    <citation type="submission" date="2023-05" db="EMBL/GenBank/DDBJ databases">
        <authorList>
            <consortium name="Lawrence Berkeley National Laboratory"/>
            <person name="Steindorff A."/>
            <person name="Hensen N."/>
            <person name="Bonometti L."/>
            <person name="Westerberg I."/>
            <person name="Brannstrom I.O."/>
            <person name="Guillou S."/>
            <person name="Cros-Aarteil S."/>
            <person name="Calhoun S."/>
            <person name="Haridas S."/>
            <person name="Kuo A."/>
            <person name="Mondo S."/>
            <person name="Pangilinan J."/>
            <person name="Riley R."/>
            <person name="Labutti K."/>
            <person name="Andreopoulos B."/>
            <person name="Lipzen A."/>
            <person name="Chen C."/>
            <person name="Yanf M."/>
            <person name="Daum C."/>
            <person name="Ng V."/>
            <person name="Clum A."/>
            <person name="Ohm R."/>
            <person name="Martin F."/>
            <person name="Silar P."/>
            <person name="Natvig D."/>
            <person name="Lalanne C."/>
            <person name="Gautier V."/>
            <person name="Ament-Velasquez S.L."/>
            <person name="Kruys A."/>
            <person name="Hutchinson M.I."/>
            <person name="Powell A.J."/>
            <person name="Barry K."/>
            <person name="Miller A.N."/>
            <person name="Grigoriev I.V."/>
            <person name="Debuchy R."/>
            <person name="Gladieux P."/>
            <person name="Thoren M.H."/>
            <person name="Johannesson H."/>
        </authorList>
    </citation>
    <scope>NUCLEOTIDE SEQUENCE</scope>
    <source>
        <strain evidence="3">PSN293</strain>
    </source>
</reference>
<dbReference type="AlphaFoldDB" id="A0AAN6YC82"/>
<sequence>MDLLWRGPGFTNAQYNNFKYAEDLDPIPTTRVVHFSPDAARPIYEGHHSKTLNTTPDWDGWLEELPKSDAAGPASASIIFFPRKEFDLEVGNLSEREVASLVYLPVTQPVFMSVVDRMYIHQAFQLAVNRGQAMICRLDENTGLKRRSYILRSSNSFTHDLALSLTHFPEKKRLYATFLGCMPDDIKWIQSRLKFGTGKTALAPLTLISAFLELEKRNRFDDVNSYDRRMFELVENFSDETSRSQAYAWPSEDDPKDLVRTSRAVTFMKGHLEKWKNEVAGLQSVNCADQPEKERDFQKLMDDPVEAANKIPLIDPDPYLSRLAAEYEDKIRKCDAILGTASLAFQMETSGNARKEADKVKIIAVLTMVFLPATFLSTLFAIPMFEWRPEKPAEDDSKPPGQGGQDGKGDGDDGVVSLWFWKLYIPLSVGLTLFVLVIYWCWKPAMRALRRRKQARKAATSTV</sequence>
<evidence type="ECO:0000256" key="2">
    <source>
        <dbReference type="SAM" id="Phobius"/>
    </source>
</evidence>
<gene>
    <name evidence="3" type="ORF">QBC37DRAFT_419516</name>
</gene>
<keyword evidence="2" id="KW-0472">Membrane</keyword>
<accession>A0AAN6YC82</accession>
<dbReference type="Proteomes" id="UP001301769">
    <property type="component" value="Unassembled WGS sequence"/>
</dbReference>
<dbReference type="EMBL" id="MU858082">
    <property type="protein sequence ID" value="KAK4215210.1"/>
    <property type="molecule type" value="Genomic_DNA"/>
</dbReference>
<keyword evidence="4" id="KW-1185">Reference proteome</keyword>
<evidence type="ECO:0000313" key="3">
    <source>
        <dbReference type="EMBL" id="KAK4215210.1"/>
    </source>
</evidence>